<dbReference type="OrthoDB" id="10399133at2759"/>
<feature type="compositionally biased region" description="Pro residues" evidence="1">
    <location>
        <begin position="457"/>
        <end position="466"/>
    </location>
</feature>
<dbReference type="AlphaFoldDB" id="A0A9W8EB95"/>
<organism evidence="2 3">
    <name type="scientific">Dimargaris verticillata</name>
    <dbReference type="NCBI Taxonomy" id="2761393"/>
    <lineage>
        <taxon>Eukaryota</taxon>
        <taxon>Fungi</taxon>
        <taxon>Fungi incertae sedis</taxon>
        <taxon>Zoopagomycota</taxon>
        <taxon>Kickxellomycotina</taxon>
        <taxon>Dimargaritomycetes</taxon>
        <taxon>Dimargaritales</taxon>
        <taxon>Dimargaritaceae</taxon>
        <taxon>Dimargaris</taxon>
    </lineage>
</organism>
<feature type="compositionally biased region" description="Low complexity" evidence="1">
    <location>
        <begin position="657"/>
        <end position="676"/>
    </location>
</feature>
<gene>
    <name evidence="2" type="ORF">H4R34_005415</name>
</gene>
<dbReference type="Proteomes" id="UP001151582">
    <property type="component" value="Unassembled WGS sequence"/>
</dbReference>
<keyword evidence="3" id="KW-1185">Reference proteome</keyword>
<comment type="caution">
    <text evidence="2">The sequence shown here is derived from an EMBL/GenBank/DDBJ whole genome shotgun (WGS) entry which is preliminary data.</text>
</comment>
<accession>A0A9W8EB95</accession>
<evidence type="ECO:0000313" key="2">
    <source>
        <dbReference type="EMBL" id="KAJ1972423.1"/>
    </source>
</evidence>
<sequence>MKALPFQTPPAMPAATLRWLELGQGLYTTGFDFVRVIRKALALTDLSTALPSMLPQFTVNLEQALDQLHQAIERLDHRCHCALVGNSKEALDPRQWLETRRVLSQTSDSGLTNQLQATTVIAQLSKAFDQFVHACMDTLGLAKSLFSLVYLELDASLRQLPMHALRTLLFALKLATVELRVVWEQLTLSLNELGLLSAPPTPSETQTAPSQATTVLKSASRLPHALQLAFHSPDSNAIAAAPSPDTSTSQPLLTAPNHRLQSKTSDPTLLSTPGKPSTGSQLQAHSTDQSPVVLARLASAPTTPKGTSGGHHELPGQKLAHSAQDLTVLATQVLAYFESYMANGRDSSPLFAAKGMASGSSARLHCFLAYSPDTHTGRSLVIHSPSARRLSHQHPVGSLGSPNWPQRTLHHRHRSETTAALSPRGQDCHFRTSSSDIRRLPSSRRFRLEPHASPPNLAGPPTPPVFAGPFQGIPVDSPRAKQSSSAGAFYSSPEFQSTTSSSSLSYASGTEIESHPLIPKLAHLAACNRRLQQCLQDVTGLAPHPPRDSDLVNRPLRARSLLLDLGTSTDPQSTAQASPPLSGQVLTFTPGFSHRRSHTASSVPEHMHLAAKSLSTPSLRPPPNVARRQLVSAASEFVKAVVALALVVKQLIMLESPSPTTDTSQSSSTDSHSCDPAESTDGSPAPSLLEGPICSLIRQLVVGIQPLTMLIKQLA</sequence>
<name>A0A9W8EB95_9FUNG</name>
<evidence type="ECO:0000256" key="1">
    <source>
        <dbReference type="SAM" id="MobiDB-lite"/>
    </source>
</evidence>
<feature type="compositionally biased region" description="Polar residues" evidence="1">
    <location>
        <begin position="262"/>
        <end position="289"/>
    </location>
</feature>
<dbReference type="EMBL" id="JANBQB010001062">
    <property type="protein sequence ID" value="KAJ1972423.1"/>
    <property type="molecule type" value="Genomic_DNA"/>
</dbReference>
<reference evidence="2" key="1">
    <citation type="submission" date="2022-07" db="EMBL/GenBank/DDBJ databases">
        <title>Phylogenomic reconstructions and comparative analyses of Kickxellomycotina fungi.</title>
        <authorList>
            <person name="Reynolds N.K."/>
            <person name="Stajich J.E."/>
            <person name="Barry K."/>
            <person name="Grigoriev I.V."/>
            <person name="Crous P."/>
            <person name="Smith M.E."/>
        </authorList>
    </citation>
    <scope>NUCLEOTIDE SEQUENCE</scope>
    <source>
        <strain evidence="2">RSA 567</strain>
    </source>
</reference>
<evidence type="ECO:0000313" key="3">
    <source>
        <dbReference type="Proteomes" id="UP001151582"/>
    </source>
</evidence>
<feature type="region of interest" description="Disordered" evidence="1">
    <location>
        <begin position="391"/>
        <end position="502"/>
    </location>
</feature>
<proteinExistence type="predicted"/>
<feature type="region of interest" description="Disordered" evidence="1">
    <location>
        <begin position="236"/>
        <end position="289"/>
    </location>
</feature>
<protein>
    <submittedName>
        <fullName evidence="2">Uncharacterized protein</fullName>
    </submittedName>
</protein>
<feature type="region of interest" description="Disordered" evidence="1">
    <location>
        <begin position="657"/>
        <end position="685"/>
    </location>
</feature>
<feature type="compositionally biased region" description="Low complexity" evidence="1">
    <location>
        <begin position="491"/>
        <end position="502"/>
    </location>
</feature>